<sequence>MSSEGEDFNEDNMSETRSSKGVWKSPYSPTHKSDSLSSYVENLERRVYMLEEVLRRLCPDQNILKELHIAADRESRSPDAAVNAGQVCSSTSLPRSVNVAISVISSLGEPDDDQPSDKIEDRFFGKSSGASLIQTAMELKTEYVSSDNFKAPPSMSLGHKRLEFWAPHPWENCLGGADNPPIQSFPDQDLMEQLIDAFFLHVNIYHAVLHQPTFERSVAEDLHLTNTGFACTLLLVCAIGSRFSEDPRVFLEGQDSLHSRGWKWFEQVQTVRRSLSLPVSPSLYDMQFYCLSVMFLKDSSGPQSCWSMVGIGIRLAQEVGAHRRKARDYVMTVEDELWKRAFWFLICLDREFSIALGRPCAIQDEDIDLDMPIECDDEYWEHPDPSQRFKQPSNKPSLISYFILDIKLHQIASFALRTIYSINKSKSLLGLTGPQWDKHIVAELDSALNKWVDSVPNHLRWDPNREDDSFFKQSIVLFGIYYHIQILVHRPFIPSQSKPSPSSLPSLAICTNAARSCSHIVDILEKRNFIPPPLLQLPAFTSGIVLLVNIWGRKRSGPSIDPNKEMSDVYKCMRMLRKSEDRWHPAGRFWDILYDLTHTGDPPLLQPSSPANKREQDPEAPMASLSPPTSPSEVPRNISGSQRLTRHVPIPMRHLPLPQETHSTVQEDESQTQDQLRLLLPPPPPPPQLLQAHRPLHAQRSEYYRPSIYINDLATLPPHGKFSMTGQSPLDYQSHSYWFPPTELASGSGSTTTNVASMIGNSDTSGSSSTFSYPIVTESKSVMQGYGGIGGGARSSMGTTDSSAMYNYAAPLNYHPGSPGSDTGSYVTTTRSNRSCYPRSSSPSGGSYAASALSVNSMGMHRGQSLGGGGMVHAPQGSHLRLVNKYAEQPQTPYIDPDLMPTWSTARTGIALEEWGSYSSNIGQPTQHPLGHIIHG</sequence>
<evidence type="ECO:0000313" key="4">
    <source>
        <dbReference type="EMBL" id="KIJ93054.1"/>
    </source>
</evidence>
<gene>
    <name evidence="4" type="ORF">K443DRAFT_13156</name>
</gene>
<evidence type="ECO:0000256" key="1">
    <source>
        <dbReference type="ARBA" id="ARBA00023242"/>
    </source>
</evidence>
<reference evidence="5" key="2">
    <citation type="submission" date="2015-01" db="EMBL/GenBank/DDBJ databases">
        <title>Evolutionary Origins and Diversification of the Mycorrhizal Mutualists.</title>
        <authorList>
            <consortium name="DOE Joint Genome Institute"/>
            <consortium name="Mycorrhizal Genomics Consortium"/>
            <person name="Kohler A."/>
            <person name="Kuo A."/>
            <person name="Nagy L.G."/>
            <person name="Floudas D."/>
            <person name="Copeland A."/>
            <person name="Barry K.W."/>
            <person name="Cichocki N."/>
            <person name="Veneault-Fourrey C."/>
            <person name="LaButti K."/>
            <person name="Lindquist E.A."/>
            <person name="Lipzen A."/>
            <person name="Lundell T."/>
            <person name="Morin E."/>
            <person name="Murat C."/>
            <person name="Riley R."/>
            <person name="Ohm R."/>
            <person name="Sun H."/>
            <person name="Tunlid A."/>
            <person name="Henrissat B."/>
            <person name="Grigoriev I.V."/>
            <person name="Hibbett D.S."/>
            <person name="Martin F."/>
        </authorList>
    </citation>
    <scope>NUCLEOTIDE SEQUENCE [LARGE SCALE GENOMIC DNA]</scope>
    <source>
        <strain evidence="5">LaAM-08-1</strain>
    </source>
</reference>
<dbReference type="HOGENOM" id="CLU_006019_2_1_1"/>
<dbReference type="GO" id="GO:0006351">
    <property type="term" value="P:DNA-templated transcription"/>
    <property type="evidence" value="ECO:0007669"/>
    <property type="project" value="InterPro"/>
</dbReference>
<evidence type="ECO:0000313" key="5">
    <source>
        <dbReference type="Proteomes" id="UP000054477"/>
    </source>
</evidence>
<dbReference type="GO" id="GO:0008270">
    <property type="term" value="F:zinc ion binding"/>
    <property type="evidence" value="ECO:0007669"/>
    <property type="project" value="InterPro"/>
</dbReference>
<dbReference type="GO" id="GO:0003700">
    <property type="term" value="F:DNA-binding transcription factor activity"/>
    <property type="evidence" value="ECO:0007669"/>
    <property type="project" value="InterPro"/>
</dbReference>
<feature type="compositionally biased region" description="Acidic residues" evidence="2">
    <location>
        <begin position="1"/>
        <end position="13"/>
    </location>
</feature>
<dbReference type="OrthoDB" id="4456959at2759"/>
<dbReference type="PANTHER" id="PTHR46910">
    <property type="entry name" value="TRANSCRIPTION FACTOR PDR1"/>
    <property type="match status" value="1"/>
</dbReference>
<dbReference type="AlphaFoldDB" id="A0A0C9WIJ5"/>
<feature type="compositionally biased region" description="Polar residues" evidence="2">
    <location>
        <begin position="820"/>
        <end position="830"/>
    </location>
</feature>
<reference evidence="4 5" key="1">
    <citation type="submission" date="2014-04" db="EMBL/GenBank/DDBJ databases">
        <authorList>
            <consortium name="DOE Joint Genome Institute"/>
            <person name="Kuo A."/>
            <person name="Kohler A."/>
            <person name="Nagy L.G."/>
            <person name="Floudas D."/>
            <person name="Copeland A."/>
            <person name="Barry K.W."/>
            <person name="Cichocki N."/>
            <person name="Veneault-Fourrey C."/>
            <person name="LaButti K."/>
            <person name="Lindquist E.A."/>
            <person name="Lipzen A."/>
            <person name="Lundell T."/>
            <person name="Morin E."/>
            <person name="Murat C."/>
            <person name="Sun H."/>
            <person name="Tunlid A."/>
            <person name="Henrissat B."/>
            <person name="Grigoriev I.V."/>
            <person name="Hibbett D.S."/>
            <person name="Martin F."/>
            <person name="Nordberg H.P."/>
            <person name="Cantor M.N."/>
            <person name="Hua S.X."/>
        </authorList>
    </citation>
    <scope>NUCLEOTIDE SEQUENCE [LARGE SCALE GENOMIC DNA]</scope>
    <source>
        <strain evidence="4 5">LaAM-08-1</strain>
    </source>
</reference>
<dbReference type="STRING" id="1095629.A0A0C9WIJ5"/>
<dbReference type="EMBL" id="KN838868">
    <property type="protein sequence ID" value="KIJ93054.1"/>
    <property type="molecule type" value="Genomic_DNA"/>
</dbReference>
<feature type="region of interest" description="Disordered" evidence="2">
    <location>
        <begin position="1"/>
        <end position="36"/>
    </location>
</feature>
<dbReference type="InterPro" id="IPR007219">
    <property type="entry name" value="XnlR_reg_dom"/>
</dbReference>
<dbReference type="Proteomes" id="UP000054477">
    <property type="component" value="Unassembled WGS sequence"/>
</dbReference>
<feature type="compositionally biased region" description="Low complexity" evidence="2">
    <location>
        <begin position="831"/>
        <end position="848"/>
    </location>
</feature>
<feature type="domain" description="Xylanolytic transcriptional activator regulatory" evidence="3">
    <location>
        <begin position="305"/>
        <end position="378"/>
    </location>
</feature>
<keyword evidence="1" id="KW-0539">Nucleus</keyword>
<feature type="region of interest" description="Disordered" evidence="2">
    <location>
        <begin position="601"/>
        <end position="644"/>
    </location>
</feature>
<dbReference type="GO" id="GO:0003677">
    <property type="term" value="F:DNA binding"/>
    <property type="evidence" value="ECO:0007669"/>
    <property type="project" value="InterPro"/>
</dbReference>
<dbReference type="Pfam" id="PF04082">
    <property type="entry name" value="Fungal_trans"/>
    <property type="match status" value="1"/>
</dbReference>
<dbReference type="SMART" id="SM00906">
    <property type="entry name" value="Fungal_trans"/>
    <property type="match status" value="1"/>
</dbReference>
<proteinExistence type="predicted"/>
<dbReference type="PANTHER" id="PTHR46910:SF38">
    <property type="entry name" value="ZN(2)-C6 FUNGAL-TYPE DOMAIN-CONTAINING PROTEIN"/>
    <property type="match status" value="1"/>
</dbReference>
<protein>
    <recommendedName>
        <fullName evidence="3">Xylanolytic transcriptional activator regulatory domain-containing protein</fullName>
    </recommendedName>
</protein>
<dbReference type="InterPro" id="IPR050987">
    <property type="entry name" value="AtrR-like"/>
</dbReference>
<dbReference type="CDD" id="cd12148">
    <property type="entry name" value="fungal_TF_MHR"/>
    <property type="match status" value="1"/>
</dbReference>
<keyword evidence="5" id="KW-1185">Reference proteome</keyword>
<name>A0A0C9WIJ5_9AGAR</name>
<organism evidence="4 5">
    <name type="scientific">Laccaria amethystina LaAM-08-1</name>
    <dbReference type="NCBI Taxonomy" id="1095629"/>
    <lineage>
        <taxon>Eukaryota</taxon>
        <taxon>Fungi</taxon>
        <taxon>Dikarya</taxon>
        <taxon>Basidiomycota</taxon>
        <taxon>Agaricomycotina</taxon>
        <taxon>Agaricomycetes</taxon>
        <taxon>Agaricomycetidae</taxon>
        <taxon>Agaricales</taxon>
        <taxon>Agaricineae</taxon>
        <taxon>Hydnangiaceae</taxon>
        <taxon>Laccaria</taxon>
    </lineage>
</organism>
<evidence type="ECO:0000256" key="2">
    <source>
        <dbReference type="SAM" id="MobiDB-lite"/>
    </source>
</evidence>
<feature type="region of interest" description="Disordered" evidence="2">
    <location>
        <begin position="819"/>
        <end position="848"/>
    </location>
</feature>
<evidence type="ECO:0000259" key="3">
    <source>
        <dbReference type="SMART" id="SM00906"/>
    </source>
</evidence>
<accession>A0A0C9WIJ5</accession>
<feature type="compositionally biased region" description="Polar residues" evidence="2">
    <location>
        <begin position="27"/>
        <end position="36"/>
    </location>
</feature>